<evidence type="ECO:0000313" key="4">
    <source>
        <dbReference type="Proteomes" id="UP000469292"/>
    </source>
</evidence>
<keyword evidence="4" id="KW-1185">Reference proteome</keyword>
<name>A0A6I5MZ25_9BIFI</name>
<dbReference type="Proteomes" id="UP000469292">
    <property type="component" value="Unassembled WGS sequence"/>
</dbReference>
<dbReference type="AlphaFoldDB" id="A0A6I5MZ25"/>
<evidence type="ECO:0000259" key="1">
    <source>
        <dbReference type="Pfam" id="PF01909"/>
    </source>
</evidence>
<dbReference type="InterPro" id="IPR043519">
    <property type="entry name" value="NT_sf"/>
</dbReference>
<dbReference type="Pfam" id="PF01909">
    <property type="entry name" value="NTP_transf_2"/>
    <property type="match status" value="1"/>
</dbReference>
<dbReference type="CDD" id="cd05403">
    <property type="entry name" value="NT_KNTase_like"/>
    <property type="match status" value="1"/>
</dbReference>
<dbReference type="InterPro" id="IPR002934">
    <property type="entry name" value="Polymerase_NTP_transf_dom"/>
</dbReference>
<gene>
    <name evidence="3" type="ORF">F6S87_04650</name>
</gene>
<dbReference type="EMBL" id="VYSG01000001">
    <property type="protein sequence ID" value="NEG69898.1"/>
    <property type="molecule type" value="Genomic_DNA"/>
</dbReference>
<protein>
    <submittedName>
        <fullName evidence="3">DUF4037 domain-containing protein</fullName>
    </submittedName>
</protein>
<dbReference type="Gene3D" id="3.30.460.10">
    <property type="entry name" value="Beta Polymerase, domain 2"/>
    <property type="match status" value="1"/>
</dbReference>
<comment type="caution">
    <text evidence="3">The sequence shown here is derived from an EMBL/GenBank/DDBJ whole genome shotgun (WGS) entry which is preliminary data.</text>
</comment>
<reference evidence="3 4" key="1">
    <citation type="submission" date="2019-09" db="EMBL/GenBank/DDBJ databases">
        <title>Phylogenetic characterization of a novel taxon of the genus Bifidobacterium: Bifidobacterium choloepi sp. nov.</title>
        <authorList>
            <person name="Modesto M."/>
            <person name="Satti M."/>
        </authorList>
    </citation>
    <scope>NUCLEOTIDE SEQUENCE [LARGE SCALE GENOMIC DNA]</scope>
    <source>
        <strain evidence="3 4">BRDM6</strain>
    </source>
</reference>
<dbReference type="Pfam" id="PF13228">
    <property type="entry name" value="DUF4037"/>
    <property type="match status" value="1"/>
</dbReference>
<evidence type="ECO:0000313" key="3">
    <source>
        <dbReference type="EMBL" id="NEG69898.1"/>
    </source>
</evidence>
<dbReference type="SUPFAM" id="SSF81301">
    <property type="entry name" value="Nucleotidyltransferase"/>
    <property type="match status" value="1"/>
</dbReference>
<dbReference type="InterPro" id="IPR025117">
    <property type="entry name" value="DUF4037"/>
</dbReference>
<feature type="domain" description="DUF4037" evidence="2">
    <location>
        <begin position="113"/>
        <end position="203"/>
    </location>
</feature>
<evidence type="ECO:0000259" key="2">
    <source>
        <dbReference type="Pfam" id="PF13228"/>
    </source>
</evidence>
<proteinExistence type="predicted"/>
<dbReference type="GO" id="GO:0016779">
    <property type="term" value="F:nucleotidyltransferase activity"/>
    <property type="evidence" value="ECO:0007669"/>
    <property type="project" value="InterPro"/>
</dbReference>
<organism evidence="3 4">
    <name type="scientific">Bifidobacterium choloepi</name>
    <dbReference type="NCBI Taxonomy" id="2614131"/>
    <lineage>
        <taxon>Bacteria</taxon>
        <taxon>Bacillati</taxon>
        <taxon>Actinomycetota</taxon>
        <taxon>Actinomycetes</taxon>
        <taxon>Bifidobacteriales</taxon>
        <taxon>Bifidobacteriaceae</taxon>
        <taxon>Bifidobacterium</taxon>
    </lineage>
</organism>
<feature type="domain" description="Polymerase nucleotidyl transferase" evidence="1">
    <location>
        <begin position="6"/>
        <end position="91"/>
    </location>
</feature>
<sequence length="258" mass="29350">MLAQMEEWPQVEAIALGGSRATGVDDPKSDYDFYVYISEDVPEEERRRVFGEYCKRLEIGNSYWENEDNGTLKNGVDIDVVWRNLDYFTGEVAAVVEGGRASNGYTTSLWHNLTTCKILFDRNGRLAAAKERFAVDYPDQLRHNIIERNMNLLTRALPAYDRQISKAAARGDIVAVNHRVAAFLESYFDVIFALNRQPNPGEKRLIPQALRRCELLPEGFRTNLLMLFASMFTSDPHDVDAAVKTLVDGLEQLVDEHE</sequence>
<accession>A0A6I5MZ25</accession>